<keyword evidence="2" id="KW-1185">Reference proteome</keyword>
<organism evidence="1 2">
    <name type="scientific">Pyrus ussuriensis x Pyrus communis</name>
    <dbReference type="NCBI Taxonomy" id="2448454"/>
    <lineage>
        <taxon>Eukaryota</taxon>
        <taxon>Viridiplantae</taxon>
        <taxon>Streptophyta</taxon>
        <taxon>Embryophyta</taxon>
        <taxon>Tracheophyta</taxon>
        <taxon>Spermatophyta</taxon>
        <taxon>Magnoliopsida</taxon>
        <taxon>eudicotyledons</taxon>
        <taxon>Gunneridae</taxon>
        <taxon>Pentapetalae</taxon>
        <taxon>rosids</taxon>
        <taxon>fabids</taxon>
        <taxon>Rosales</taxon>
        <taxon>Rosaceae</taxon>
        <taxon>Amygdaloideae</taxon>
        <taxon>Maleae</taxon>
        <taxon>Pyrus</taxon>
    </lineage>
</organism>
<evidence type="ECO:0000313" key="2">
    <source>
        <dbReference type="Proteomes" id="UP000327157"/>
    </source>
</evidence>
<reference evidence="1 2" key="3">
    <citation type="submission" date="2019-11" db="EMBL/GenBank/DDBJ databases">
        <title>A de novo genome assembly of a pear dwarfing rootstock.</title>
        <authorList>
            <person name="Wang F."/>
            <person name="Wang J."/>
            <person name="Li S."/>
            <person name="Zhang Y."/>
            <person name="Fang M."/>
            <person name="Ma L."/>
            <person name="Zhao Y."/>
            <person name="Jiang S."/>
        </authorList>
    </citation>
    <scope>NUCLEOTIDE SEQUENCE [LARGE SCALE GENOMIC DNA]</scope>
    <source>
        <strain evidence="1">S2</strain>
        <tissue evidence="1">Leaf</tissue>
    </source>
</reference>
<dbReference type="EMBL" id="SMOL01000120">
    <property type="protein sequence ID" value="KAB2632520.1"/>
    <property type="molecule type" value="Genomic_DNA"/>
</dbReference>
<name>A0A5N5I4J6_9ROSA</name>
<gene>
    <name evidence="1" type="ORF">D8674_028767</name>
</gene>
<sequence>MVEKSHAVLQEAASQLPLDTSMEDVVLAQDAGFHIMTDTFDQSLSRRSGKIYRGMGNACHHDTTISSSNTSMGHAAMLMKQNSASRTTTNDPDYSH</sequence>
<protein>
    <submittedName>
        <fullName evidence="1">Uncharacterized protein</fullName>
    </submittedName>
</protein>
<accession>A0A5N5I4J6</accession>
<dbReference type="Proteomes" id="UP000327157">
    <property type="component" value="Chromosome 6"/>
</dbReference>
<dbReference type="AlphaFoldDB" id="A0A5N5I4J6"/>
<reference evidence="1 2" key="1">
    <citation type="submission" date="2019-09" db="EMBL/GenBank/DDBJ databases">
        <authorList>
            <person name="Ou C."/>
        </authorList>
    </citation>
    <scope>NUCLEOTIDE SEQUENCE [LARGE SCALE GENOMIC DNA]</scope>
    <source>
        <strain evidence="1">S2</strain>
        <tissue evidence="1">Leaf</tissue>
    </source>
</reference>
<dbReference type="OrthoDB" id="1708998at2759"/>
<comment type="caution">
    <text evidence="1">The sequence shown here is derived from an EMBL/GenBank/DDBJ whole genome shotgun (WGS) entry which is preliminary data.</text>
</comment>
<reference evidence="2" key="2">
    <citation type="submission" date="2019-10" db="EMBL/GenBank/DDBJ databases">
        <title>A de novo genome assembly of a pear dwarfing rootstock.</title>
        <authorList>
            <person name="Wang F."/>
            <person name="Wang J."/>
            <person name="Li S."/>
            <person name="Zhang Y."/>
            <person name="Fang M."/>
            <person name="Ma L."/>
            <person name="Zhao Y."/>
            <person name="Jiang S."/>
        </authorList>
    </citation>
    <scope>NUCLEOTIDE SEQUENCE [LARGE SCALE GENOMIC DNA]</scope>
</reference>
<evidence type="ECO:0000313" key="1">
    <source>
        <dbReference type="EMBL" id="KAB2632520.1"/>
    </source>
</evidence>
<proteinExistence type="predicted"/>